<sequence>MIKVVIIDDKGTNVKTLEVLLKDYCPDVTVLASATGVDTGYQCILQHRPDVVFLDIELIHESGFELVRKFGSPFFEIIFTTAYSQYALDAFKIQAVDYLLKPIGIAELQAALQKAEQKITLKQASNQLLKLLDEKSKSQQEKIALPTLQGYKFVDQKDIVYCKAAGSYTYFFFTGGQRELVSTGIGLCEQLLAAPVFFRVHHSFIVNLGHIDKYVKGRGGYLVLDEGTHIDVSISRKDEFLKLIGH</sequence>
<feature type="domain" description="Response regulatory" evidence="3">
    <location>
        <begin position="3"/>
        <end position="116"/>
    </location>
</feature>
<dbReference type="GO" id="GO:0003677">
    <property type="term" value="F:DNA binding"/>
    <property type="evidence" value="ECO:0007669"/>
    <property type="project" value="InterPro"/>
</dbReference>
<evidence type="ECO:0000259" key="4">
    <source>
        <dbReference type="PROSITE" id="PS50930"/>
    </source>
</evidence>
<proteinExistence type="predicted"/>
<evidence type="ECO:0000313" key="6">
    <source>
        <dbReference type="Proteomes" id="UP000240572"/>
    </source>
</evidence>
<dbReference type="AlphaFoldDB" id="A0A2P8D4U0"/>
<accession>A0A2P8D4U0</accession>
<dbReference type="PROSITE" id="PS50110">
    <property type="entry name" value="RESPONSE_REGULATORY"/>
    <property type="match status" value="1"/>
</dbReference>
<dbReference type="Gene3D" id="2.40.50.1020">
    <property type="entry name" value="LytTr DNA-binding domain"/>
    <property type="match status" value="1"/>
</dbReference>
<dbReference type="OrthoDB" id="1646880at2"/>
<dbReference type="PROSITE" id="PS50930">
    <property type="entry name" value="HTH_LYTTR"/>
    <property type="match status" value="1"/>
</dbReference>
<dbReference type="Gene3D" id="3.40.50.2300">
    <property type="match status" value="1"/>
</dbReference>
<dbReference type="InterPro" id="IPR046947">
    <property type="entry name" value="LytR-like"/>
</dbReference>
<evidence type="ECO:0000256" key="2">
    <source>
        <dbReference type="SAM" id="Coils"/>
    </source>
</evidence>
<dbReference type="SMART" id="SM00850">
    <property type="entry name" value="LytTR"/>
    <property type="match status" value="1"/>
</dbReference>
<evidence type="ECO:0000259" key="3">
    <source>
        <dbReference type="PROSITE" id="PS50110"/>
    </source>
</evidence>
<dbReference type="InterPro" id="IPR011006">
    <property type="entry name" value="CheY-like_superfamily"/>
</dbReference>
<feature type="coiled-coil region" evidence="2">
    <location>
        <begin position="105"/>
        <end position="141"/>
    </location>
</feature>
<dbReference type="RefSeq" id="WP_106523290.1">
    <property type="nucleotide sequence ID" value="NZ_PYGD01000004.1"/>
</dbReference>
<comment type="caution">
    <text evidence="5">The sequence shown here is derived from an EMBL/GenBank/DDBJ whole genome shotgun (WGS) entry which is preliminary data.</text>
</comment>
<dbReference type="GO" id="GO:0000156">
    <property type="term" value="F:phosphorelay response regulator activity"/>
    <property type="evidence" value="ECO:0007669"/>
    <property type="project" value="InterPro"/>
</dbReference>
<evidence type="ECO:0000313" key="5">
    <source>
        <dbReference type="EMBL" id="PSK92230.1"/>
    </source>
</evidence>
<protein>
    <submittedName>
        <fullName evidence="5">LytTR family two component transcriptional regulator</fullName>
    </submittedName>
</protein>
<dbReference type="EMBL" id="PYGD01000004">
    <property type="protein sequence ID" value="PSK92230.1"/>
    <property type="molecule type" value="Genomic_DNA"/>
</dbReference>
<gene>
    <name evidence="5" type="ORF">B0I18_104329</name>
</gene>
<dbReference type="SMART" id="SM00448">
    <property type="entry name" value="REC"/>
    <property type="match status" value="1"/>
</dbReference>
<dbReference type="SUPFAM" id="SSF52172">
    <property type="entry name" value="CheY-like"/>
    <property type="match status" value="1"/>
</dbReference>
<feature type="modified residue" description="4-aspartylphosphate" evidence="1">
    <location>
        <position position="55"/>
    </location>
</feature>
<dbReference type="InterPro" id="IPR007492">
    <property type="entry name" value="LytTR_DNA-bd_dom"/>
</dbReference>
<evidence type="ECO:0000256" key="1">
    <source>
        <dbReference type="PROSITE-ProRule" id="PRU00169"/>
    </source>
</evidence>
<dbReference type="InterPro" id="IPR001789">
    <property type="entry name" value="Sig_transdc_resp-reg_receiver"/>
</dbReference>
<organism evidence="5 6">
    <name type="scientific">Taibaiella chishuiensis</name>
    <dbReference type="NCBI Taxonomy" id="1434707"/>
    <lineage>
        <taxon>Bacteria</taxon>
        <taxon>Pseudomonadati</taxon>
        <taxon>Bacteroidota</taxon>
        <taxon>Chitinophagia</taxon>
        <taxon>Chitinophagales</taxon>
        <taxon>Chitinophagaceae</taxon>
        <taxon>Taibaiella</taxon>
    </lineage>
</organism>
<reference evidence="5 6" key="1">
    <citation type="submission" date="2018-03" db="EMBL/GenBank/DDBJ databases">
        <title>Genomic Encyclopedia of Type Strains, Phase III (KMG-III): the genomes of soil and plant-associated and newly described type strains.</title>
        <authorList>
            <person name="Whitman W."/>
        </authorList>
    </citation>
    <scope>NUCLEOTIDE SEQUENCE [LARGE SCALE GENOMIC DNA]</scope>
    <source>
        <strain evidence="5 6">CGMCC 1.12700</strain>
    </source>
</reference>
<name>A0A2P8D4U0_9BACT</name>
<dbReference type="PANTHER" id="PTHR37299:SF1">
    <property type="entry name" value="STAGE 0 SPORULATION PROTEIN A HOMOLOG"/>
    <property type="match status" value="1"/>
</dbReference>
<feature type="domain" description="HTH LytTR-type" evidence="4">
    <location>
        <begin position="143"/>
        <end position="246"/>
    </location>
</feature>
<dbReference type="Pfam" id="PF00072">
    <property type="entry name" value="Response_reg"/>
    <property type="match status" value="1"/>
</dbReference>
<dbReference type="Proteomes" id="UP000240572">
    <property type="component" value="Unassembled WGS sequence"/>
</dbReference>
<dbReference type="PANTHER" id="PTHR37299">
    <property type="entry name" value="TRANSCRIPTIONAL REGULATOR-RELATED"/>
    <property type="match status" value="1"/>
</dbReference>
<keyword evidence="2" id="KW-0175">Coiled coil</keyword>
<dbReference type="Pfam" id="PF04397">
    <property type="entry name" value="LytTR"/>
    <property type="match status" value="1"/>
</dbReference>
<keyword evidence="1" id="KW-0597">Phosphoprotein</keyword>
<keyword evidence="6" id="KW-1185">Reference proteome</keyword>